<gene>
    <name evidence="2" type="ORF">LR394_12325</name>
</gene>
<dbReference type="EMBL" id="JAJOMB010000005">
    <property type="protein sequence ID" value="MCD5311689.1"/>
    <property type="molecule type" value="Genomic_DNA"/>
</dbReference>
<name>A0A9X1NDC4_9ACTN</name>
<dbReference type="Proteomes" id="UP001138997">
    <property type="component" value="Unassembled WGS sequence"/>
</dbReference>
<organism evidence="2 3">
    <name type="scientific">Kineosporia babensis</name>
    <dbReference type="NCBI Taxonomy" id="499548"/>
    <lineage>
        <taxon>Bacteria</taxon>
        <taxon>Bacillati</taxon>
        <taxon>Actinomycetota</taxon>
        <taxon>Actinomycetes</taxon>
        <taxon>Kineosporiales</taxon>
        <taxon>Kineosporiaceae</taxon>
        <taxon>Kineosporia</taxon>
    </lineage>
</organism>
<evidence type="ECO:0000256" key="1">
    <source>
        <dbReference type="SAM" id="MobiDB-lite"/>
    </source>
</evidence>
<proteinExistence type="predicted"/>
<dbReference type="RefSeq" id="WP_231441133.1">
    <property type="nucleotide sequence ID" value="NZ_JAJOMB010000005.1"/>
</dbReference>
<dbReference type="AlphaFoldDB" id="A0A9X1NDC4"/>
<keyword evidence="3" id="KW-1185">Reference proteome</keyword>
<evidence type="ECO:0000313" key="2">
    <source>
        <dbReference type="EMBL" id="MCD5311689.1"/>
    </source>
</evidence>
<evidence type="ECO:0000313" key="3">
    <source>
        <dbReference type="Proteomes" id="UP001138997"/>
    </source>
</evidence>
<sequence>MPSADAPQLVASGTGRVLGAPPSTSPILAAQHGGGSAPAVEAIDGQGGVWEYDLGTRPSAPLPTDDLPQGNPSNWATDLDQPDGWIDEGGKAAPPDPLRRKVFMVAAAVLAAVVAGLSIPAILSDEPEEPEGETVVLGSHLAAPVALNLPEGAVATADESYVGVKFSSGGWVLATVPEEVVLPSGERAPMPLDPAGWLRSHPDVFVSGVRTVEIDGRTATQMDYRRSSMAEPQSRYARLPLFCGWKSQDLNNTSVYRSSSRPSGRECTQITNDARVRATFIPVEGRILLVEAVWKPYGVWGWRMPKTLKTSYDELLGGLSPRVAEPGETTSLTSFGQSRR</sequence>
<accession>A0A9X1NDC4</accession>
<comment type="caution">
    <text evidence="2">The sequence shown here is derived from an EMBL/GenBank/DDBJ whole genome shotgun (WGS) entry which is preliminary data.</text>
</comment>
<protein>
    <submittedName>
        <fullName evidence="2">Uncharacterized protein</fullName>
    </submittedName>
</protein>
<reference evidence="2" key="1">
    <citation type="submission" date="2021-11" db="EMBL/GenBank/DDBJ databases">
        <title>Streptomyces corallinus and Kineosporia corallina sp. nov., two new coral-derived marine actinobacteria.</title>
        <authorList>
            <person name="Buangrab K."/>
            <person name="Sutthacheep M."/>
            <person name="Yeemin T."/>
            <person name="Harunari E."/>
            <person name="Igarashi Y."/>
            <person name="Sripreechasak P."/>
            <person name="Kanchanasin P."/>
            <person name="Tanasupawat S."/>
            <person name="Phongsopitanun W."/>
        </authorList>
    </citation>
    <scope>NUCLEOTIDE SEQUENCE</scope>
    <source>
        <strain evidence="2">JCM 31032</strain>
    </source>
</reference>
<feature type="region of interest" description="Disordered" evidence="1">
    <location>
        <begin position="1"/>
        <end position="73"/>
    </location>
</feature>